<dbReference type="InterPro" id="IPR009061">
    <property type="entry name" value="DNA-bd_dom_put_sf"/>
</dbReference>
<evidence type="ECO:0000313" key="15">
    <source>
        <dbReference type="Proteomes" id="UP000288215"/>
    </source>
</evidence>
<dbReference type="InterPro" id="IPR004531">
    <property type="entry name" value="Phe-tRNA-synth_IIc_bsu_arc_euk"/>
</dbReference>
<dbReference type="NCBIfam" id="TIGR00471">
    <property type="entry name" value="pheT_arch"/>
    <property type="match status" value="1"/>
</dbReference>
<comment type="catalytic activity">
    <reaction evidence="12">
        <text>tRNA(Phe) + L-phenylalanine + ATP = L-phenylalanyl-tRNA(Phe) + AMP + diphosphate + H(+)</text>
        <dbReference type="Rhea" id="RHEA:19413"/>
        <dbReference type="Rhea" id="RHEA-COMP:9668"/>
        <dbReference type="Rhea" id="RHEA-COMP:9699"/>
        <dbReference type="ChEBI" id="CHEBI:15378"/>
        <dbReference type="ChEBI" id="CHEBI:30616"/>
        <dbReference type="ChEBI" id="CHEBI:33019"/>
        <dbReference type="ChEBI" id="CHEBI:58095"/>
        <dbReference type="ChEBI" id="CHEBI:78442"/>
        <dbReference type="ChEBI" id="CHEBI:78531"/>
        <dbReference type="ChEBI" id="CHEBI:456215"/>
        <dbReference type="EC" id="6.1.1.20"/>
    </reaction>
</comment>
<evidence type="ECO:0000256" key="5">
    <source>
        <dbReference type="ARBA" id="ARBA00022598"/>
    </source>
</evidence>
<dbReference type="Pfam" id="PF17759">
    <property type="entry name" value="tRNA_synthFbeta"/>
    <property type="match status" value="1"/>
</dbReference>
<comment type="cofactor">
    <cofactor evidence="1 12">
        <name>Mg(2+)</name>
        <dbReference type="ChEBI" id="CHEBI:18420"/>
    </cofactor>
</comment>
<organism evidence="14 15">
    <name type="scientific">Methanosuratincola subterraneus</name>
    <dbReference type="NCBI Taxonomy" id="2593994"/>
    <lineage>
        <taxon>Archaea</taxon>
        <taxon>Thermoproteota</taxon>
        <taxon>Methanosuratincolia</taxon>
        <taxon>Candidatus Methanomethylicales</taxon>
        <taxon>Candidatus Methanomethylicaceae</taxon>
        <taxon>Candidatus Methanosuratincola (ex Vanwonterghem et al. 2016)</taxon>
    </lineage>
</organism>
<dbReference type="GO" id="GO:0004826">
    <property type="term" value="F:phenylalanine-tRNA ligase activity"/>
    <property type="evidence" value="ECO:0007669"/>
    <property type="project" value="UniProtKB-UniRule"/>
</dbReference>
<protein>
    <recommendedName>
        <fullName evidence="12">Phenylalanine--tRNA ligase beta subunit</fullName>
        <ecNumber evidence="12">6.1.1.20</ecNumber>
    </recommendedName>
    <alternativeName>
        <fullName evidence="12">Phenylalanyl-tRNA synthetase beta subunit</fullName>
        <shortName evidence="12">PheRS</shortName>
    </alternativeName>
</protein>
<name>A0A444L702_METS7</name>
<evidence type="ECO:0000256" key="1">
    <source>
        <dbReference type="ARBA" id="ARBA00001946"/>
    </source>
</evidence>
<feature type="binding site" evidence="12">
    <location>
        <position position="337"/>
    </location>
    <ligand>
        <name>Mg(2+)</name>
        <dbReference type="ChEBI" id="CHEBI:18420"/>
        <note>shared with alpha subunit</note>
    </ligand>
</feature>
<dbReference type="PANTHER" id="PTHR10947:SF0">
    <property type="entry name" value="PHENYLALANINE--TRNA LIGASE BETA SUBUNIT"/>
    <property type="match status" value="1"/>
</dbReference>
<dbReference type="Gene3D" id="3.30.56.10">
    <property type="match status" value="2"/>
</dbReference>
<evidence type="ECO:0000256" key="2">
    <source>
        <dbReference type="ARBA" id="ARBA00004496"/>
    </source>
</evidence>
<dbReference type="PROSITE" id="PS51483">
    <property type="entry name" value="B5"/>
    <property type="match status" value="1"/>
</dbReference>
<keyword evidence="8 12" id="KW-0067">ATP-binding</keyword>
<dbReference type="InterPro" id="IPR045060">
    <property type="entry name" value="Phe-tRNA-ligase_IIc_bsu"/>
</dbReference>
<dbReference type="Pfam" id="PF03484">
    <property type="entry name" value="B5"/>
    <property type="match status" value="1"/>
</dbReference>
<keyword evidence="5 12" id="KW-0436">Ligase</keyword>
<dbReference type="EC" id="6.1.1.20" evidence="12"/>
<keyword evidence="4 12" id="KW-0963">Cytoplasm</keyword>
<feature type="binding site" evidence="12">
    <location>
        <position position="336"/>
    </location>
    <ligand>
        <name>Mg(2+)</name>
        <dbReference type="ChEBI" id="CHEBI:18420"/>
        <note>shared with alpha subunit</note>
    </ligand>
</feature>
<evidence type="ECO:0000256" key="7">
    <source>
        <dbReference type="ARBA" id="ARBA00022741"/>
    </source>
</evidence>
<dbReference type="SMART" id="SM00873">
    <property type="entry name" value="B3_4"/>
    <property type="match status" value="1"/>
</dbReference>
<dbReference type="CDD" id="cd00769">
    <property type="entry name" value="PheRS_beta_core"/>
    <property type="match status" value="1"/>
</dbReference>
<feature type="binding site" evidence="12">
    <location>
        <position position="327"/>
    </location>
    <ligand>
        <name>Mg(2+)</name>
        <dbReference type="ChEBI" id="CHEBI:18420"/>
        <note>shared with alpha subunit</note>
    </ligand>
</feature>
<dbReference type="GO" id="GO:0005524">
    <property type="term" value="F:ATP binding"/>
    <property type="evidence" value="ECO:0007669"/>
    <property type="project" value="UniProtKB-UniRule"/>
</dbReference>
<dbReference type="EMBL" id="RXGA01000003">
    <property type="protein sequence ID" value="RWX73371.1"/>
    <property type="molecule type" value="Genomic_DNA"/>
</dbReference>
<dbReference type="Proteomes" id="UP000288215">
    <property type="component" value="Unassembled WGS sequence"/>
</dbReference>
<comment type="caution">
    <text evidence="14">The sequence shown here is derived from an EMBL/GenBank/DDBJ whole genome shotgun (WGS) entry which is preliminary data.</text>
</comment>
<dbReference type="Gene3D" id="3.30.930.10">
    <property type="entry name" value="Bira Bifunctional Protein, Domain 2"/>
    <property type="match status" value="1"/>
</dbReference>
<evidence type="ECO:0000259" key="13">
    <source>
        <dbReference type="PROSITE" id="PS51483"/>
    </source>
</evidence>
<dbReference type="InterPro" id="IPR005146">
    <property type="entry name" value="B3/B4_tRNA-bd"/>
</dbReference>
<dbReference type="GO" id="GO:0009328">
    <property type="term" value="C:phenylalanine-tRNA ligase complex"/>
    <property type="evidence" value="ECO:0007669"/>
    <property type="project" value="TreeGrafter"/>
</dbReference>
<evidence type="ECO:0000256" key="6">
    <source>
        <dbReference type="ARBA" id="ARBA00022723"/>
    </source>
</evidence>
<comment type="similarity">
    <text evidence="3 12">Belongs to the phenylalanyl-tRNA synthetase beta subunit family. Type 2 subfamily.</text>
</comment>
<dbReference type="FunFam" id="3.50.40.10:FF:000003">
    <property type="entry name" value="Phenylalanine--tRNA ligase beta subunit"/>
    <property type="match status" value="1"/>
</dbReference>
<keyword evidence="10 12" id="KW-0648">Protein biosynthesis</keyword>
<evidence type="ECO:0000313" key="14">
    <source>
        <dbReference type="EMBL" id="RWX73371.1"/>
    </source>
</evidence>
<keyword evidence="9 12" id="KW-0460">Magnesium</keyword>
<comment type="subunit">
    <text evidence="12">Tetramer of two alpha and two beta subunits.</text>
</comment>
<evidence type="ECO:0000256" key="10">
    <source>
        <dbReference type="ARBA" id="ARBA00022917"/>
    </source>
</evidence>
<dbReference type="InterPro" id="IPR022918">
    <property type="entry name" value="Phe_tRNA_ligase_beta2_arc"/>
</dbReference>
<keyword evidence="6 12" id="KW-0479">Metal-binding</keyword>
<dbReference type="GO" id="GO:0000287">
    <property type="term" value="F:magnesium ion binding"/>
    <property type="evidence" value="ECO:0007669"/>
    <property type="project" value="InterPro"/>
</dbReference>
<dbReference type="SUPFAM" id="SSF55681">
    <property type="entry name" value="Class II aaRS and biotin synthetases"/>
    <property type="match status" value="1"/>
</dbReference>
<reference evidence="14 15" key="1">
    <citation type="submission" date="2018-12" db="EMBL/GenBank/DDBJ databases">
        <title>The complete genome of the methanogenic archaea of the candidate phylum Verstraetearchaeota, obtained from the metagenome of underground thermal water.</title>
        <authorList>
            <person name="Kadnikov V.V."/>
            <person name="Mardanov A.V."/>
            <person name="Beletsky A.V."/>
            <person name="Karnachuk O.V."/>
            <person name="Ravin N.V."/>
        </authorList>
    </citation>
    <scope>NUCLEOTIDE SEQUENCE [LARGE SCALE GENOMIC DNA]</scope>
    <source>
        <strain evidence="14">Ch88</strain>
    </source>
</reference>
<gene>
    <name evidence="12" type="primary">pheT</name>
    <name evidence="14" type="ORF">Metus_1345</name>
</gene>
<dbReference type="PANTHER" id="PTHR10947">
    <property type="entry name" value="PHENYLALANYL-TRNA SYNTHETASE BETA CHAIN AND LEUCINE-RICH REPEAT-CONTAINING PROTEIN 47"/>
    <property type="match status" value="1"/>
</dbReference>
<evidence type="ECO:0000256" key="4">
    <source>
        <dbReference type="ARBA" id="ARBA00022490"/>
    </source>
</evidence>
<keyword evidence="11 12" id="KW-0030">Aminoacyl-tRNA synthetase</keyword>
<dbReference type="Gene3D" id="3.50.40.10">
    <property type="entry name" value="Phenylalanyl-trna Synthetase, Chain B, domain 3"/>
    <property type="match status" value="1"/>
</dbReference>
<accession>A0A444L702</accession>
<dbReference type="SMART" id="SM00874">
    <property type="entry name" value="B5"/>
    <property type="match status" value="2"/>
</dbReference>
<proteinExistence type="inferred from homology"/>
<sequence>MPVITLNRADLSSLVGKDLAPSELEDLLTAMKCELESSNGMEIVVEVTSDRPDLFSAEGMSRAIRNYLGIGSFYSYKEYAGSPIELIVSESVDAVRPLIVAAAVKGVSLNEEALRQLMQLQEKLHNTYGSNRRKASIGVYDLDKISPPLVYEARLPEKIRFTPLDHPSELSGREVLELTPKGKEYADIISKSLLFPLLVDSKDKVLSMPPIINSEETRVSEATTNLLIDVTGLDTRSINICLNIMTTSALERGGSLQFVEVKKKGKVSRTPILAESFQDLKLARAKEISGLDLTTSEVISLLKRMGYATETLPDGAIRAKIPPYRVDILHEVDLIEDVMMAYGLNQVPPLFPRVHTIGKPLEGSRLRERIRDLMIGMGFIEVATYVLSSRDLIVEKPMLHERPLVEVAKPVSSEYALLRDMLLPKLLGFMSANAHVDYPQKIFEYGPVVILENGAPKMANHLGAVASDARVSFEEIQAVAFSLFKNLSKDVELKRASSRLFIDGRVASINVDGMEIGILGEIHPQILVNFGIFNPAVAMEVDFTKLVHLESLFRG</sequence>
<evidence type="ECO:0000256" key="3">
    <source>
        <dbReference type="ARBA" id="ARBA00007438"/>
    </source>
</evidence>
<feature type="binding site" evidence="12">
    <location>
        <position position="333"/>
    </location>
    <ligand>
        <name>Mg(2+)</name>
        <dbReference type="ChEBI" id="CHEBI:18420"/>
        <note>shared with alpha subunit</note>
    </ligand>
</feature>
<dbReference type="SUPFAM" id="SSF46955">
    <property type="entry name" value="Putative DNA-binding domain"/>
    <property type="match status" value="2"/>
</dbReference>
<evidence type="ECO:0000256" key="9">
    <source>
        <dbReference type="ARBA" id="ARBA00022842"/>
    </source>
</evidence>
<dbReference type="InterPro" id="IPR041616">
    <property type="entry name" value="PheRS_beta_core"/>
</dbReference>
<dbReference type="InterPro" id="IPR045864">
    <property type="entry name" value="aa-tRNA-synth_II/BPL/LPL"/>
</dbReference>
<evidence type="ECO:0000256" key="8">
    <source>
        <dbReference type="ARBA" id="ARBA00022840"/>
    </source>
</evidence>
<feature type="domain" description="B5" evidence="13">
    <location>
        <begin position="273"/>
        <end position="349"/>
    </location>
</feature>
<dbReference type="GO" id="GO:0003723">
    <property type="term" value="F:RNA binding"/>
    <property type="evidence" value="ECO:0007669"/>
    <property type="project" value="InterPro"/>
</dbReference>
<dbReference type="AlphaFoldDB" id="A0A444L702"/>
<dbReference type="Pfam" id="PF03483">
    <property type="entry name" value="B3_4"/>
    <property type="match status" value="1"/>
</dbReference>
<keyword evidence="7 12" id="KW-0547">Nucleotide-binding</keyword>
<dbReference type="InterPro" id="IPR005147">
    <property type="entry name" value="tRNA_synthase_B5-dom"/>
</dbReference>
<evidence type="ECO:0000256" key="12">
    <source>
        <dbReference type="HAMAP-Rule" id="MF_00284"/>
    </source>
</evidence>
<comment type="subcellular location">
    <subcellularLocation>
        <location evidence="2 12">Cytoplasm</location>
    </subcellularLocation>
</comment>
<dbReference type="HAMAP" id="MF_00284">
    <property type="entry name" value="Phe_tRNA_synth_beta2"/>
    <property type="match status" value="1"/>
</dbReference>
<evidence type="ECO:0000256" key="11">
    <source>
        <dbReference type="ARBA" id="ARBA00023146"/>
    </source>
</evidence>
<dbReference type="InterPro" id="IPR020825">
    <property type="entry name" value="Phe-tRNA_synthase-like_B3/B4"/>
</dbReference>
<dbReference type="GO" id="GO:0006432">
    <property type="term" value="P:phenylalanyl-tRNA aminoacylation"/>
    <property type="evidence" value="ECO:0007669"/>
    <property type="project" value="UniProtKB-UniRule"/>
</dbReference>